<organism evidence="1 2">
    <name type="scientific">Nephila pilipes</name>
    <name type="common">Giant wood spider</name>
    <name type="synonym">Nephila maculata</name>
    <dbReference type="NCBI Taxonomy" id="299642"/>
    <lineage>
        <taxon>Eukaryota</taxon>
        <taxon>Metazoa</taxon>
        <taxon>Ecdysozoa</taxon>
        <taxon>Arthropoda</taxon>
        <taxon>Chelicerata</taxon>
        <taxon>Arachnida</taxon>
        <taxon>Araneae</taxon>
        <taxon>Araneomorphae</taxon>
        <taxon>Entelegynae</taxon>
        <taxon>Araneoidea</taxon>
        <taxon>Nephilidae</taxon>
        <taxon>Nephila</taxon>
    </lineage>
</organism>
<proteinExistence type="predicted"/>
<reference evidence="1" key="1">
    <citation type="submission" date="2020-08" db="EMBL/GenBank/DDBJ databases">
        <title>Multicomponent nature underlies the extraordinary mechanical properties of spider dragline silk.</title>
        <authorList>
            <person name="Kono N."/>
            <person name="Nakamura H."/>
            <person name="Mori M."/>
            <person name="Yoshida Y."/>
            <person name="Ohtoshi R."/>
            <person name="Malay A.D."/>
            <person name="Moran D.A.P."/>
            <person name="Tomita M."/>
            <person name="Numata K."/>
            <person name="Arakawa K."/>
        </authorList>
    </citation>
    <scope>NUCLEOTIDE SEQUENCE</scope>
</reference>
<sequence length="40" mass="4456">NTIPHGKPNDAGASLQSWSFKRTSKCLESVLLDFMTKPCF</sequence>
<protein>
    <submittedName>
        <fullName evidence="1">Uncharacterized protein</fullName>
    </submittedName>
</protein>
<name>A0A8X6QE35_NEPPI</name>
<accession>A0A8X6QE35</accession>
<feature type="non-terminal residue" evidence="1">
    <location>
        <position position="1"/>
    </location>
</feature>
<evidence type="ECO:0000313" key="1">
    <source>
        <dbReference type="EMBL" id="GFU17041.1"/>
    </source>
</evidence>
<evidence type="ECO:0000313" key="2">
    <source>
        <dbReference type="Proteomes" id="UP000887013"/>
    </source>
</evidence>
<dbReference type="EMBL" id="BMAW01030569">
    <property type="protein sequence ID" value="GFU17041.1"/>
    <property type="molecule type" value="Genomic_DNA"/>
</dbReference>
<dbReference type="Proteomes" id="UP000887013">
    <property type="component" value="Unassembled WGS sequence"/>
</dbReference>
<comment type="caution">
    <text evidence="1">The sequence shown here is derived from an EMBL/GenBank/DDBJ whole genome shotgun (WGS) entry which is preliminary data.</text>
</comment>
<gene>
    <name evidence="1" type="ORF">NPIL_73291</name>
</gene>
<keyword evidence="2" id="KW-1185">Reference proteome</keyword>
<dbReference type="AlphaFoldDB" id="A0A8X6QE35"/>